<dbReference type="RefSeq" id="XP_055860121.1">
    <property type="nucleotide sequence ID" value="XM_056004146.1"/>
</dbReference>
<keyword evidence="1" id="KW-0175">Coiled coil</keyword>
<evidence type="ECO:0000313" key="4">
    <source>
        <dbReference type="RefSeq" id="XP_055860122.1"/>
    </source>
</evidence>
<dbReference type="Proteomes" id="UP001165740">
    <property type="component" value="Chromosome 11"/>
</dbReference>
<proteinExistence type="predicted"/>
<dbReference type="OrthoDB" id="6163223at2759"/>
<evidence type="ECO:0000313" key="2">
    <source>
        <dbReference type="Proteomes" id="UP001165740"/>
    </source>
</evidence>
<dbReference type="GeneID" id="106075154"/>
<name>A0A9W2YBM4_BIOGL</name>
<sequence length="298" mass="34492">MNSTQSLNEEKEMTTKYLVSSLNQRLDILDLYTTEMFDEELFLARRYMVPWRFRLNRKLSEKWKLIYQKVMYEEFLVSLEETLAEHYQNHEHKILLDSLYDDKEINIDRSNSIAGQVVCNTKPVVGQATLYCSRLNKTTIKSDSREHVNKTIAIVASDTSETVHVSNDLDHPTVLTVNDKDGYELSPNKGELFQTLRPLSESCALDIHKMPSGGSQRDKGCRQDMSHLKKTRLAPSHLQKRLDDIIGIYQARESISDVVKMRTLQRLEDLKKKIEVTEQSNKLIQALRSAHAQHRVAK</sequence>
<accession>A0A9W2YBM4</accession>
<evidence type="ECO:0000313" key="3">
    <source>
        <dbReference type="RefSeq" id="XP_055860121.1"/>
    </source>
</evidence>
<dbReference type="AlphaFoldDB" id="A0A9W2YBM4"/>
<evidence type="ECO:0000256" key="1">
    <source>
        <dbReference type="SAM" id="Coils"/>
    </source>
</evidence>
<feature type="coiled-coil region" evidence="1">
    <location>
        <begin position="260"/>
        <end position="287"/>
    </location>
</feature>
<protein>
    <submittedName>
        <fullName evidence="3 4">Uncharacterized protein LOC106075154 isoform X1</fullName>
    </submittedName>
</protein>
<organism evidence="2 4">
    <name type="scientific">Biomphalaria glabrata</name>
    <name type="common">Bloodfluke planorb</name>
    <name type="synonym">Freshwater snail</name>
    <dbReference type="NCBI Taxonomy" id="6526"/>
    <lineage>
        <taxon>Eukaryota</taxon>
        <taxon>Metazoa</taxon>
        <taxon>Spiralia</taxon>
        <taxon>Lophotrochozoa</taxon>
        <taxon>Mollusca</taxon>
        <taxon>Gastropoda</taxon>
        <taxon>Heterobranchia</taxon>
        <taxon>Euthyneura</taxon>
        <taxon>Panpulmonata</taxon>
        <taxon>Hygrophila</taxon>
        <taxon>Lymnaeoidea</taxon>
        <taxon>Planorbidae</taxon>
        <taxon>Biomphalaria</taxon>
    </lineage>
</organism>
<dbReference type="RefSeq" id="XP_055860122.1">
    <property type="nucleotide sequence ID" value="XM_056004147.1"/>
</dbReference>
<gene>
    <name evidence="3 4" type="primary">LOC106075154</name>
</gene>
<reference evidence="3 4" key="1">
    <citation type="submission" date="2025-04" db="UniProtKB">
        <authorList>
            <consortium name="RefSeq"/>
        </authorList>
    </citation>
    <scope>IDENTIFICATION</scope>
</reference>
<keyword evidence="2" id="KW-1185">Reference proteome</keyword>